<evidence type="ECO:0000313" key="1">
    <source>
        <dbReference type="EMBL" id="KAK3199072.1"/>
    </source>
</evidence>
<proteinExistence type="predicted"/>
<dbReference type="EMBL" id="JANJYJ010000007">
    <property type="protein sequence ID" value="KAK3199072.1"/>
    <property type="molecule type" value="Genomic_DNA"/>
</dbReference>
<comment type="caution">
    <text evidence="1">The sequence shown here is derived from an EMBL/GenBank/DDBJ whole genome shotgun (WGS) entry which is preliminary data.</text>
</comment>
<keyword evidence="2" id="KW-1185">Reference proteome</keyword>
<gene>
    <name evidence="1" type="ORF">Dsin_022487</name>
</gene>
<dbReference type="Proteomes" id="UP001281410">
    <property type="component" value="Unassembled WGS sequence"/>
</dbReference>
<sequence>MRSEMDMLEAEFTREEVWDALDNCNGNKALGMDGFNLHFFEAHCEVIREDFMRFIKEFHKDGALVKDLNNTFLTLIPKTLNPVSIGDFRPISLIGAMYKILAKVLANRIKKVMHSIIGESQMAFVKGRQIIYSFVIAEEIINMWKKGSGGRSAGEIGF</sequence>
<dbReference type="AlphaFoldDB" id="A0AAE0A2J0"/>
<protein>
    <recommendedName>
        <fullName evidence="3">Reverse transcriptase domain-containing protein</fullName>
    </recommendedName>
</protein>
<name>A0AAE0A2J0_9ROSI</name>
<accession>A0AAE0A2J0</accession>
<dbReference type="InterPro" id="IPR052343">
    <property type="entry name" value="Retrotransposon-Effector_Assoc"/>
</dbReference>
<dbReference type="SUPFAM" id="SSF56672">
    <property type="entry name" value="DNA/RNA polymerases"/>
    <property type="match status" value="1"/>
</dbReference>
<dbReference type="PANTHER" id="PTHR46890">
    <property type="entry name" value="NON-LTR RETROLELEMENT REVERSE TRANSCRIPTASE-LIKE PROTEIN-RELATED"/>
    <property type="match status" value="1"/>
</dbReference>
<dbReference type="InterPro" id="IPR043502">
    <property type="entry name" value="DNA/RNA_pol_sf"/>
</dbReference>
<dbReference type="PANTHER" id="PTHR46890:SF48">
    <property type="entry name" value="RNA-DIRECTED DNA POLYMERASE"/>
    <property type="match status" value="1"/>
</dbReference>
<reference evidence="1" key="1">
    <citation type="journal article" date="2023" name="Plant J.">
        <title>Genome sequences and population genomics provide insights into the demographic history, inbreeding, and mutation load of two 'living fossil' tree species of Dipteronia.</title>
        <authorList>
            <person name="Feng Y."/>
            <person name="Comes H.P."/>
            <person name="Chen J."/>
            <person name="Zhu S."/>
            <person name="Lu R."/>
            <person name="Zhang X."/>
            <person name="Li P."/>
            <person name="Qiu J."/>
            <person name="Olsen K.M."/>
            <person name="Qiu Y."/>
        </authorList>
    </citation>
    <scope>NUCLEOTIDE SEQUENCE</scope>
    <source>
        <strain evidence="1">NBL</strain>
    </source>
</reference>
<organism evidence="1 2">
    <name type="scientific">Dipteronia sinensis</name>
    <dbReference type="NCBI Taxonomy" id="43782"/>
    <lineage>
        <taxon>Eukaryota</taxon>
        <taxon>Viridiplantae</taxon>
        <taxon>Streptophyta</taxon>
        <taxon>Embryophyta</taxon>
        <taxon>Tracheophyta</taxon>
        <taxon>Spermatophyta</taxon>
        <taxon>Magnoliopsida</taxon>
        <taxon>eudicotyledons</taxon>
        <taxon>Gunneridae</taxon>
        <taxon>Pentapetalae</taxon>
        <taxon>rosids</taxon>
        <taxon>malvids</taxon>
        <taxon>Sapindales</taxon>
        <taxon>Sapindaceae</taxon>
        <taxon>Hippocastanoideae</taxon>
        <taxon>Acereae</taxon>
        <taxon>Dipteronia</taxon>
    </lineage>
</organism>
<evidence type="ECO:0000313" key="2">
    <source>
        <dbReference type="Proteomes" id="UP001281410"/>
    </source>
</evidence>
<evidence type="ECO:0008006" key="3">
    <source>
        <dbReference type="Google" id="ProtNLM"/>
    </source>
</evidence>